<keyword evidence="2" id="KW-0963">Cytoplasm</keyword>
<evidence type="ECO:0000256" key="2">
    <source>
        <dbReference type="HAMAP-Rule" id="MF_01805"/>
    </source>
</evidence>
<dbReference type="Gene3D" id="6.10.250.2410">
    <property type="match status" value="1"/>
</dbReference>
<dbReference type="Proteomes" id="UP000324209">
    <property type="component" value="Chromosome"/>
</dbReference>
<keyword evidence="4" id="KW-1185">Reference proteome</keyword>
<dbReference type="PANTHER" id="PTHR33969">
    <property type="entry name" value="SEGREGATION AND CONDENSATION PROTEIN A"/>
    <property type="match status" value="1"/>
</dbReference>
<accession>A0A5C1QLZ0</accession>
<keyword evidence="2" id="KW-0131">Cell cycle</keyword>
<keyword evidence="2" id="KW-0159">Chromosome partition</keyword>
<dbReference type="EMBL" id="CP036150">
    <property type="protein sequence ID" value="QEN07574.1"/>
    <property type="molecule type" value="Genomic_DNA"/>
</dbReference>
<gene>
    <name evidence="2" type="primary">scpA</name>
    <name evidence="3" type="ORF">EXM22_06075</name>
</gene>
<comment type="similarity">
    <text evidence="2">Belongs to the ScpA family.</text>
</comment>
<dbReference type="RefSeq" id="WP_149485654.1">
    <property type="nucleotide sequence ID" value="NZ_CP036150.1"/>
</dbReference>
<proteinExistence type="inferred from homology"/>
<dbReference type="GO" id="GO:0007059">
    <property type="term" value="P:chromosome segregation"/>
    <property type="evidence" value="ECO:0007669"/>
    <property type="project" value="UniProtKB-UniRule"/>
</dbReference>
<dbReference type="InterPro" id="IPR023093">
    <property type="entry name" value="ScpA-like_C"/>
</dbReference>
<protein>
    <recommendedName>
        <fullName evidence="1 2">Segregation and condensation protein A</fullName>
    </recommendedName>
</protein>
<dbReference type="GO" id="GO:0005737">
    <property type="term" value="C:cytoplasm"/>
    <property type="evidence" value="ECO:0007669"/>
    <property type="project" value="UniProtKB-SubCell"/>
</dbReference>
<dbReference type="Pfam" id="PF02616">
    <property type="entry name" value="SMC_ScpA"/>
    <property type="match status" value="1"/>
</dbReference>
<dbReference type="KEGG" id="ock:EXM22_06075"/>
<dbReference type="GO" id="GO:0051301">
    <property type="term" value="P:cell division"/>
    <property type="evidence" value="ECO:0007669"/>
    <property type="project" value="UniProtKB-KW"/>
</dbReference>
<dbReference type="HAMAP" id="MF_01805">
    <property type="entry name" value="ScpA"/>
    <property type="match status" value="1"/>
</dbReference>
<dbReference type="InterPro" id="IPR003768">
    <property type="entry name" value="ScpA"/>
</dbReference>
<comment type="subcellular location">
    <subcellularLocation>
        <location evidence="2">Cytoplasm</location>
    </subcellularLocation>
    <text evidence="2">Associated with two foci at the outer edges of the nucleoid region in young cells, and at four foci within both cell halves in older cells.</text>
</comment>
<evidence type="ECO:0000313" key="3">
    <source>
        <dbReference type="EMBL" id="QEN07574.1"/>
    </source>
</evidence>
<dbReference type="Gene3D" id="1.10.10.580">
    <property type="entry name" value="Structural maintenance of chromosome 1. Chain E"/>
    <property type="match status" value="1"/>
</dbReference>
<evidence type="ECO:0000313" key="4">
    <source>
        <dbReference type="Proteomes" id="UP000324209"/>
    </source>
</evidence>
<dbReference type="PANTHER" id="PTHR33969:SF2">
    <property type="entry name" value="SEGREGATION AND CONDENSATION PROTEIN A"/>
    <property type="match status" value="1"/>
</dbReference>
<comment type="function">
    <text evidence="2">Participates in chromosomal partition during cell division. May act via the formation of a condensin-like complex containing Smc and ScpB that pull DNA away from mid-cell into both cell halves.</text>
</comment>
<organism evidence="3 4">
    <name type="scientific">Oceanispirochaeta crateris</name>
    <dbReference type="NCBI Taxonomy" id="2518645"/>
    <lineage>
        <taxon>Bacteria</taxon>
        <taxon>Pseudomonadati</taxon>
        <taxon>Spirochaetota</taxon>
        <taxon>Spirochaetia</taxon>
        <taxon>Spirochaetales</taxon>
        <taxon>Spirochaetaceae</taxon>
        <taxon>Oceanispirochaeta</taxon>
    </lineage>
</organism>
<name>A0A5C1QLZ0_9SPIO</name>
<dbReference type="OrthoDB" id="9811016at2"/>
<sequence length="254" mass="29692">MSENVTFQLEQFEGPLDLLLFLIRKNEVNIYDIPIASITEQYLSYMKYATAVNLENVTEFYLLAATLLYIKSRMLLPVEIDFSDEIEDPREELVAKLIDYQKYKKLSELMTEQEKSTEWVIERKKKQRMLPFEDEKDLWEEVDVWELLQSFADVMGSLTQEAIVNLYEEVTVNEKITLIQELLEEKGEFGFTDILINPESIMEIVCAFLAVLESVKMRLIMVFQNRLFGDIMIKARKPEEVGGRNESQSGKIDN</sequence>
<keyword evidence="2" id="KW-0132">Cell division</keyword>
<dbReference type="AlphaFoldDB" id="A0A5C1QLZ0"/>
<comment type="subunit">
    <text evidence="2">Component of a cohesin-like complex composed of ScpA, ScpB and the Smc homodimer, in which ScpA and ScpB bind to the head domain of Smc. The presence of the three proteins is required for the association of the complex with DNA.</text>
</comment>
<dbReference type="GO" id="GO:0006260">
    <property type="term" value="P:DNA replication"/>
    <property type="evidence" value="ECO:0007669"/>
    <property type="project" value="UniProtKB-UniRule"/>
</dbReference>
<reference evidence="3 4" key="1">
    <citation type="submission" date="2019-02" db="EMBL/GenBank/DDBJ databases">
        <title>Complete Genome Sequence and Methylome Analysis of free living Spirochaetas.</title>
        <authorList>
            <person name="Fomenkov A."/>
            <person name="Dubinina G."/>
            <person name="Leshcheva N."/>
            <person name="Mikheeva N."/>
            <person name="Grabovich M."/>
            <person name="Vincze T."/>
            <person name="Roberts R.J."/>
        </authorList>
    </citation>
    <scope>NUCLEOTIDE SEQUENCE [LARGE SCALE GENOMIC DNA]</scope>
    <source>
        <strain evidence="3 4">K2</strain>
    </source>
</reference>
<evidence type="ECO:0000256" key="1">
    <source>
        <dbReference type="ARBA" id="ARBA00044777"/>
    </source>
</evidence>